<reference evidence="3" key="2">
    <citation type="submission" date="2023-07" db="EMBL/GenBank/DDBJ databases">
        <title>Yangia mangrovi SAOS 153D genome.</title>
        <authorList>
            <person name="Verma A."/>
            <person name="Pal Y."/>
            <person name="Sundharam S."/>
            <person name="Bisht B."/>
            <person name="Srinivasan K."/>
        </authorList>
    </citation>
    <scope>NUCLEOTIDE SEQUENCE [LARGE SCALE GENOMIC DNA]</scope>
    <source>
        <strain evidence="3">SAOS 153D</strain>
    </source>
</reference>
<dbReference type="Proteomes" id="UP000217448">
    <property type="component" value="Unassembled WGS sequence"/>
</dbReference>
<evidence type="ECO:0000313" key="2">
    <source>
        <dbReference type="EMBL" id="PBD21044.1"/>
    </source>
</evidence>
<protein>
    <submittedName>
        <fullName evidence="2">Uncharacterized protein</fullName>
    </submittedName>
</protein>
<evidence type="ECO:0000313" key="1">
    <source>
        <dbReference type="EMBL" id="MCT4369115.1"/>
    </source>
</evidence>
<name>A0A2A3K2Q0_9RHOB</name>
<dbReference type="EMBL" id="NTHN02000002">
    <property type="protein sequence ID" value="MCT4369115.1"/>
    <property type="molecule type" value="Genomic_DNA"/>
</dbReference>
<organism evidence="2">
    <name type="scientific">Alloyangia mangrovi</name>
    <dbReference type="NCBI Taxonomy" id="1779329"/>
    <lineage>
        <taxon>Bacteria</taxon>
        <taxon>Pseudomonadati</taxon>
        <taxon>Pseudomonadota</taxon>
        <taxon>Alphaproteobacteria</taxon>
        <taxon>Rhodobacterales</taxon>
        <taxon>Roseobacteraceae</taxon>
        <taxon>Alloyangia</taxon>
    </lineage>
</organism>
<sequence length="129" mass="13607">MSITAGHQALIRRVVTMTAPPNIALPNGPGKGLPRYVVQAAGGAQQPATISGKTRAFPEIVVRVETKAWPVGQYAIESDALVAALIARFPVGVKFDGVKIDRAPEARTALPVTDGVYSVPVIIRGTFTF</sequence>
<dbReference type="OrthoDB" id="7868610at2"/>
<comment type="caution">
    <text evidence="2">The sequence shown here is derived from an EMBL/GenBank/DDBJ whole genome shotgun (WGS) entry which is preliminary data.</text>
</comment>
<dbReference type="AlphaFoldDB" id="A0A2A3K2Q0"/>
<evidence type="ECO:0000313" key="3">
    <source>
        <dbReference type="Proteomes" id="UP000217448"/>
    </source>
</evidence>
<dbReference type="RefSeq" id="WP_095880497.1">
    <property type="nucleotide sequence ID" value="NZ_NTHN02000002.1"/>
</dbReference>
<dbReference type="EMBL" id="NTHN01000011">
    <property type="protein sequence ID" value="PBD21044.1"/>
    <property type="molecule type" value="Genomic_DNA"/>
</dbReference>
<accession>A0A2A3K2Q0</accession>
<gene>
    <name evidence="1" type="ORF">CLG85_001655</name>
    <name evidence="2" type="ORF">CLG85_00620</name>
</gene>
<reference evidence="1" key="3">
    <citation type="submission" date="2024-05" db="EMBL/GenBank/DDBJ databases">
        <title>Yangia mangrovi SAOS 153D genome.</title>
        <authorList>
            <person name="Verma A."/>
            <person name="Pal Y."/>
            <person name="Sundharam S."/>
            <person name="Bisht B."/>
            <person name="Srinivasan K."/>
        </authorList>
    </citation>
    <scope>NUCLEOTIDE SEQUENCE</scope>
    <source>
        <strain evidence="1">SAOS 153D</strain>
    </source>
</reference>
<reference evidence="2" key="1">
    <citation type="submission" date="2017-09" db="EMBL/GenBank/DDBJ databases">
        <title>Yangia sp. SAOS 153D whole genome sequencing.</title>
        <authorList>
            <person name="Verma A."/>
            <person name="Krishnamurthi S."/>
        </authorList>
    </citation>
    <scope>NUCLEOTIDE SEQUENCE [LARGE SCALE GENOMIC DNA]</scope>
    <source>
        <strain evidence="2">SAOS 153D</strain>
    </source>
</reference>
<proteinExistence type="predicted"/>
<keyword evidence="3" id="KW-1185">Reference proteome</keyword>